<feature type="region of interest" description="Disordered" evidence="1">
    <location>
        <begin position="91"/>
        <end position="132"/>
    </location>
</feature>
<dbReference type="AlphaFoldDB" id="A0AAE0K3T4"/>
<evidence type="ECO:0000313" key="3">
    <source>
        <dbReference type="Proteomes" id="UP001287356"/>
    </source>
</evidence>
<dbReference type="Proteomes" id="UP001287356">
    <property type="component" value="Unassembled WGS sequence"/>
</dbReference>
<organism evidence="2 3">
    <name type="scientific">Lasiosphaeria ovina</name>
    <dbReference type="NCBI Taxonomy" id="92902"/>
    <lineage>
        <taxon>Eukaryota</taxon>
        <taxon>Fungi</taxon>
        <taxon>Dikarya</taxon>
        <taxon>Ascomycota</taxon>
        <taxon>Pezizomycotina</taxon>
        <taxon>Sordariomycetes</taxon>
        <taxon>Sordariomycetidae</taxon>
        <taxon>Sordariales</taxon>
        <taxon>Lasiosphaeriaceae</taxon>
        <taxon>Lasiosphaeria</taxon>
    </lineage>
</organism>
<sequence length="582" mass="64889">MSEHWGSKQLGWADWGWGDVPGDTDQSGHVPTVMESPEGSVDGETIYYIESIAPDTPTVVGVIIRDSDPEVKTGESQTNDSDASWTTAVETPTNMDGETQTKAAAPDDQASVKSTADTENPENTDENDDAESIIEIDPLTTAFAALDDQRFTTKPVRVYLHINGKPLSSPGNRTSVRYDDPGDLSLDHIMTVSASPYDYACIKIAHFASYKDFECDSVGQSIIYVKDVVEYKITEHNSAQDVRDHLHSNFGAKPTNPAYKLSVVALTISKVWIDIPRPALKALRRVKDVLFNQLDALKNMKYDDAGKAKLVLSFPQEEDDIRYNLISALLGREANLRKGGVNYPNPLDFWFQEENGGRRETLFPSHVGHKDDFPKLATSMKMVGSTYNETLQVDEYSELRTTELDTYLMQFPYADERQFLMFIKTDEKHPGLPRAGKSCRVSIAGAKVIALMGPDEIINNIIKLIEQARDEGDPVGAAIRLVSPYFKEGLSQDLATKFTSTTEEDEADVDDEYDWQVRVRKELEKLSKENELQPPLPVDEVTPAEDMETGPDDVNVTFIAHRRDISAPVFGHDEWHEGKVSS</sequence>
<proteinExistence type="predicted"/>
<feature type="region of interest" description="Disordered" evidence="1">
    <location>
        <begin position="526"/>
        <end position="550"/>
    </location>
</feature>
<reference evidence="2" key="2">
    <citation type="submission" date="2023-06" db="EMBL/GenBank/DDBJ databases">
        <authorList>
            <consortium name="Lawrence Berkeley National Laboratory"/>
            <person name="Haridas S."/>
            <person name="Hensen N."/>
            <person name="Bonometti L."/>
            <person name="Westerberg I."/>
            <person name="Brannstrom I.O."/>
            <person name="Guillou S."/>
            <person name="Cros-Aarteil S."/>
            <person name="Calhoun S."/>
            <person name="Kuo A."/>
            <person name="Mondo S."/>
            <person name="Pangilinan J."/>
            <person name="Riley R."/>
            <person name="Labutti K."/>
            <person name="Andreopoulos B."/>
            <person name="Lipzen A."/>
            <person name="Chen C."/>
            <person name="Yanf M."/>
            <person name="Daum C."/>
            <person name="Ng V."/>
            <person name="Clum A."/>
            <person name="Steindorff A."/>
            <person name="Ohm R."/>
            <person name="Martin F."/>
            <person name="Silar P."/>
            <person name="Natvig D."/>
            <person name="Lalanne C."/>
            <person name="Gautier V."/>
            <person name="Ament-Velasquez S.L."/>
            <person name="Kruys A."/>
            <person name="Hutchinson M.I."/>
            <person name="Powell A.J."/>
            <person name="Barry K."/>
            <person name="Miller A.N."/>
            <person name="Grigoriev I.V."/>
            <person name="Debuchy R."/>
            <person name="Gladieux P."/>
            <person name="Thoren M.H."/>
            <person name="Johannesson H."/>
        </authorList>
    </citation>
    <scope>NUCLEOTIDE SEQUENCE</scope>
    <source>
        <strain evidence="2">CBS 958.72</strain>
    </source>
</reference>
<dbReference type="EMBL" id="JAULSN010000006">
    <property type="protein sequence ID" value="KAK3369097.1"/>
    <property type="molecule type" value="Genomic_DNA"/>
</dbReference>
<protein>
    <submittedName>
        <fullName evidence="2">Uncharacterized protein</fullName>
    </submittedName>
</protein>
<name>A0AAE0K3T4_9PEZI</name>
<comment type="caution">
    <text evidence="2">The sequence shown here is derived from an EMBL/GenBank/DDBJ whole genome shotgun (WGS) entry which is preliminary data.</text>
</comment>
<accession>A0AAE0K3T4</accession>
<evidence type="ECO:0000313" key="2">
    <source>
        <dbReference type="EMBL" id="KAK3369097.1"/>
    </source>
</evidence>
<gene>
    <name evidence="2" type="ORF">B0T24DRAFT_707404</name>
</gene>
<feature type="compositionally biased region" description="Polar residues" evidence="1">
    <location>
        <begin position="91"/>
        <end position="102"/>
    </location>
</feature>
<feature type="region of interest" description="Disordered" evidence="1">
    <location>
        <begin position="1"/>
        <end position="38"/>
    </location>
</feature>
<evidence type="ECO:0000256" key="1">
    <source>
        <dbReference type="SAM" id="MobiDB-lite"/>
    </source>
</evidence>
<keyword evidence="3" id="KW-1185">Reference proteome</keyword>
<feature type="compositionally biased region" description="Acidic residues" evidence="1">
    <location>
        <begin position="119"/>
        <end position="132"/>
    </location>
</feature>
<reference evidence="2" key="1">
    <citation type="journal article" date="2023" name="Mol. Phylogenet. Evol.">
        <title>Genome-scale phylogeny and comparative genomics of the fungal order Sordariales.</title>
        <authorList>
            <person name="Hensen N."/>
            <person name="Bonometti L."/>
            <person name="Westerberg I."/>
            <person name="Brannstrom I.O."/>
            <person name="Guillou S."/>
            <person name="Cros-Aarteil S."/>
            <person name="Calhoun S."/>
            <person name="Haridas S."/>
            <person name="Kuo A."/>
            <person name="Mondo S."/>
            <person name="Pangilinan J."/>
            <person name="Riley R."/>
            <person name="LaButti K."/>
            <person name="Andreopoulos B."/>
            <person name="Lipzen A."/>
            <person name="Chen C."/>
            <person name="Yan M."/>
            <person name="Daum C."/>
            <person name="Ng V."/>
            <person name="Clum A."/>
            <person name="Steindorff A."/>
            <person name="Ohm R.A."/>
            <person name="Martin F."/>
            <person name="Silar P."/>
            <person name="Natvig D.O."/>
            <person name="Lalanne C."/>
            <person name="Gautier V."/>
            <person name="Ament-Velasquez S.L."/>
            <person name="Kruys A."/>
            <person name="Hutchinson M.I."/>
            <person name="Powell A.J."/>
            <person name="Barry K."/>
            <person name="Miller A.N."/>
            <person name="Grigoriev I.V."/>
            <person name="Debuchy R."/>
            <person name="Gladieux P."/>
            <person name="Hiltunen Thoren M."/>
            <person name="Johannesson H."/>
        </authorList>
    </citation>
    <scope>NUCLEOTIDE SEQUENCE</scope>
    <source>
        <strain evidence="2">CBS 958.72</strain>
    </source>
</reference>